<dbReference type="Pfam" id="PF00892">
    <property type="entry name" value="EamA"/>
    <property type="match status" value="1"/>
</dbReference>
<evidence type="ECO:0000256" key="3">
    <source>
        <dbReference type="ARBA" id="ARBA00022989"/>
    </source>
</evidence>
<keyword evidence="4 5" id="KW-0472">Membrane</keyword>
<accession>A0A7X2MRB1</accession>
<organism evidence="7 8">
    <name type="scientific">Enterobacter agglomerans</name>
    <name type="common">Erwinia herbicola</name>
    <name type="synonym">Pantoea agglomerans</name>
    <dbReference type="NCBI Taxonomy" id="549"/>
    <lineage>
        <taxon>Bacteria</taxon>
        <taxon>Pseudomonadati</taxon>
        <taxon>Pseudomonadota</taxon>
        <taxon>Gammaproteobacteria</taxon>
        <taxon>Enterobacterales</taxon>
        <taxon>Erwiniaceae</taxon>
        <taxon>Pantoea</taxon>
        <taxon>Pantoea agglomerans group</taxon>
    </lineage>
</organism>
<dbReference type="InterPro" id="IPR000620">
    <property type="entry name" value="EamA_dom"/>
</dbReference>
<feature type="domain" description="EamA" evidence="6">
    <location>
        <begin position="6"/>
        <end position="108"/>
    </location>
</feature>
<evidence type="ECO:0000256" key="1">
    <source>
        <dbReference type="ARBA" id="ARBA00004141"/>
    </source>
</evidence>
<feature type="non-terminal residue" evidence="7">
    <location>
        <position position="109"/>
    </location>
</feature>
<feature type="transmembrane region" description="Helical" evidence="5">
    <location>
        <begin position="33"/>
        <end position="51"/>
    </location>
</feature>
<sequence>MKLTHLLLAVMITAIWGVNFSVIKLGLQAVDPFILAGIRFTLCALPALFFIKKPDVPWRYLISYGLVFGIGLWGLVNLGIKTGLSAGIASLLLQFSAFFTLLLGGWVFK</sequence>
<name>A0A7X2MRB1_ENTAG</name>
<evidence type="ECO:0000313" key="8">
    <source>
        <dbReference type="Proteomes" id="UP000461948"/>
    </source>
</evidence>
<dbReference type="InterPro" id="IPR050638">
    <property type="entry name" value="AA-Vitamin_Transporters"/>
</dbReference>
<protein>
    <submittedName>
        <fullName evidence="7">EamA family transporter</fullName>
    </submittedName>
</protein>
<dbReference type="GO" id="GO:0016020">
    <property type="term" value="C:membrane"/>
    <property type="evidence" value="ECO:0007669"/>
    <property type="project" value="UniProtKB-SubCell"/>
</dbReference>
<dbReference type="Proteomes" id="UP000461948">
    <property type="component" value="Unassembled WGS sequence"/>
</dbReference>
<reference evidence="7 8" key="1">
    <citation type="submission" date="2019-11" db="EMBL/GenBank/DDBJ databases">
        <title>Draft Genome Sequence of Plant Growth-Promoting Rhizosphere-Associated Bacteria.</title>
        <authorList>
            <person name="Vasilyev I.Y."/>
            <person name="Radchenko V."/>
            <person name="Ilnitskaya E.V."/>
        </authorList>
    </citation>
    <scope>NUCLEOTIDE SEQUENCE [LARGE SCALE GENOMIC DNA]</scope>
    <source>
        <strain evidence="7 8">VRA_MhP_f</strain>
    </source>
</reference>
<feature type="transmembrane region" description="Helical" evidence="5">
    <location>
        <begin position="7"/>
        <end position="27"/>
    </location>
</feature>
<feature type="transmembrane region" description="Helical" evidence="5">
    <location>
        <begin position="86"/>
        <end position="108"/>
    </location>
</feature>
<evidence type="ECO:0000313" key="7">
    <source>
        <dbReference type="EMBL" id="MSE17952.1"/>
    </source>
</evidence>
<evidence type="ECO:0000256" key="5">
    <source>
        <dbReference type="SAM" id="Phobius"/>
    </source>
</evidence>
<dbReference type="PANTHER" id="PTHR32322">
    <property type="entry name" value="INNER MEMBRANE TRANSPORTER"/>
    <property type="match status" value="1"/>
</dbReference>
<proteinExistence type="predicted"/>
<comment type="caution">
    <text evidence="7">The sequence shown here is derived from an EMBL/GenBank/DDBJ whole genome shotgun (WGS) entry which is preliminary data.</text>
</comment>
<dbReference type="PANTHER" id="PTHR32322:SF9">
    <property type="entry name" value="AMINO-ACID METABOLITE EFFLUX PUMP-RELATED"/>
    <property type="match status" value="1"/>
</dbReference>
<gene>
    <name evidence="7" type="ORF">GKC49_23480</name>
</gene>
<keyword evidence="3 5" id="KW-1133">Transmembrane helix</keyword>
<feature type="transmembrane region" description="Helical" evidence="5">
    <location>
        <begin position="58"/>
        <end position="80"/>
    </location>
</feature>
<comment type="subcellular location">
    <subcellularLocation>
        <location evidence="1">Membrane</location>
        <topology evidence="1">Multi-pass membrane protein</topology>
    </subcellularLocation>
</comment>
<evidence type="ECO:0000256" key="2">
    <source>
        <dbReference type="ARBA" id="ARBA00022692"/>
    </source>
</evidence>
<dbReference type="EMBL" id="WKLC01001478">
    <property type="protein sequence ID" value="MSE17952.1"/>
    <property type="molecule type" value="Genomic_DNA"/>
</dbReference>
<evidence type="ECO:0000259" key="6">
    <source>
        <dbReference type="Pfam" id="PF00892"/>
    </source>
</evidence>
<dbReference type="AlphaFoldDB" id="A0A7X2MRB1"/>
<evidence type="ECO:0000256" key="4">
    <source>
        <dbReference type="ARBA" id="ARBA00023136"/>
    </source>
</evidence>
<keyword evidence="2 5" id="KW-0812">Transmembrane</keyword>